<accession>A0A0A8ZTQ4</accession>
<sequence length="59" mass="6639">MIDTSSIVISVFSLELLPKCSKIPFFIDVLDHLLAETWSNSGCPISKTNFDSPYFVTRN</sequence>
<organism evidence="1">
    <name type="scientific">Arundo donax</name>
    <name type="common">Giant reed</name>
    <name type="synonym">Donax arundinaceus</name>
    <dbReference type="NCBI Taxonomy" id="35708"/>
    <lineage>
        <taxon>Eukaryota</taxon>
        <taxon>Viridiplantae</taxon>
        <taxon>Streptophyta</taxon>
        <taxon>Embryophyta</taxon>
        <taxon>Tracheophyta</taxon>
        <taxon>Spermatophyta</taxon>
        <taxon>Magnoliopsida</taxon>
        <taxon>Liliopsida</taxon>
        <taxon>Poales</taxon>
        <taxon>Poaceae</taxon>
        <taxon>PACMAD clade</taxon>
        <taxon>Arundinoideae</taxon>
        <taxon>Arundineae</taxon>
        <taxon>Arundo</taxon>
    </lineage>
</organism>
<reference evidence="1" key="2">
    <citation type="journal article" date="2015" name="Data Brief">
        <title>Shoot transcriptome of the giant reed, Arundo donax.</title>
        <authorList>
            <person name="Barrero R.A."/>
            <person name="Guerrero F.D."/>
            <person name="Moolhuijzen P."/>
            <person name="Goolsby J.A."/>
            <person name="Tidwell J."/>
            <person name="Bellgard S.E."/>
            <person name="Bellgard M.I."/>
        </authorList>
    </citation>
    <scope>NUCLEOTIDE SEQUENCE</scope>
    <source>
        <tissue evidence="1">Shoot tissue taken approximately 20 cm above the soil surface</tissue>
    </source>
</reference>
<dbReference type="EMBL" id="GBRH01259683">
    <property type="protein sequence ID" value="JAD38212.1"/>
    <property type="molecule type" value="Transcribed_RNA"/>
</dbReference>
<reference evidence="1" key="1">
    <citation type="submission" date="2014-09" db="EMBL/GenBank/DDBJ databases">
        <authorList>
            <person name="Magalhaes I.L.F."/>
            <person name="Oliveira U."/>
            <person name="Santos F.R."/>
            <person name="Vidigal T.H.D.A."/>
            <person name="Brescovit A.D."/>
            <person name="Santos A.J."/>
        </authorList>
    </citation>
    <scope>NUCLEOTIDE SEQUENCE</scope>
    <source>
        <tissue evidence="1">Shoot tissue taken approximately 20 cm above the soil surface</tissue>
    </source>
</reference>
<protein>
    <submittedName>
        <fullName evidence="1">Uncharacterized protein</fullName>
    </submittedName>
</protein>
<dbReference type="AlphaFoldDB" id="A0A0A8ZTQ4"/>
<evidence type="ECO:0000313" key="1">
    <source>
        <dbReference type="EMBL" id="JAD38212.1"/>
    </source>
</evidence>
<name>A0A0A8ZTQ4_ARUDO</name>
<proteinExistence type="predicted"/>